<gene>
    <name evidence="3 4" type="primary">LOC109468891</name>
</gene>
<name>A0A6P4YEF5_BRABE</name>
<evidence type="ECO:0000313" key="3">
    <source>
        <dbReference type="RefSeq" id="XP_019622828.1"/>
    </source>
</evidence>
<dbReference type="OrthoDB" id="10024021at2759"/>
<organism evidence="2 3">
    <name type="scientific">Branchiostoma belcheri</name>
    <name type="common">Amphioxus</name>
    <dbReference type="NCBI Taxonomy" id="7741"/>
    <lineage>
        <taxon>Eukaryota</taxon>
        <taxon>Metazoa</taxon>
        <taxon>Chordata</taxon>
        <taxon>Cephalochordata</taxon>
        <taxon>Leptocardii</taxon>
        <taxon>Amphioxiformes</taxon>
        <taxon>Branchiostomatidae</taxon>
        <taxon>Branchiostoma</taxon>
    </lineage>
</organism>
<dbReference type="RefSeq" id="XP_019622828.1">
    <property type="nucleotide sequence ID" value="XM_019767269.1"/>
</dbReference>
<protein>
    <submittedName>
        <fullName evidence="3 4">Uncharacterized protein LOC109468891 isoform X2</fullName>
    </submittedName>
</protein>
<feature type="signal peptide" evidence="1">
    <location>
        <begin position="1"/>
        <end position="23"/>
    </location>
</feature>
<proteinExistence type="predicted"/>
<evidence type="ECO:0000256" key="1">
    <source>
        <dbReference type="SAM" id="SignalP"/>
    </source>
</evidence>
<accession>A0A6P4YEF5</accession>
<dbReference type="RefSeq" id="XP_019622829.1">
    <property type="nucleotide sequence ID" value="XM_019767270.1"/>
</dbReference>
<reference evidence="3 4" key="1">
    <citation type="submission" date="2025-04" db="UniProtKB">
        <authorList>
            <consortium name="RefSeq"/>
        </authorList>
    </citation>
    <scope>IDENTIFICATION</scope>
    <source>
        <tissue evidence="3 4">Gonad</tissue>
    </source>
</reference>
<evidence type="ECO:0000313" key="4">
    <source>
        <dbReference type="RefSeq" id="XP_019622829.1"/>
    </source>
</evidence>
<keyword evidence="2" id="KW-1185">Reference proteome</keyword>
<dbReference type="Proteomes" id="UP000515135">
    <property type="component" value="Unplaced"/>
</dbReference>
<keyword evidence="1" id="KW-0732">Signal</keyword>
<dbReference type="GeneID" id="109468891"/>
<sequence>MRASTAMFLSVLSVFCVLAVVRSSIVRSAAMRDLAVWKSDGSPLGDAIARQVAALSREKRAAADWPFWDECSSTSDCTNDGKPYYECVEIGWSNPKKKRCLRKLCNRSNDCQSSDAELECKGGSGASDIAGLKTGYCDLV</sequence>
<feature type="chain" id="PRO_5044647545" evidence="1">
    <location>
        <begin position="24"/>
        <end position="140"/>
    </location>
</feature>
<dbReference type="AlphaFoldDB" id="A0A6P4YEF5"/>
<evidence type="ECO:0000313" key="2">
    <source>
        <dbReference type="Proteomes" id="UP000515135"/>
    </source>
</evidence>